<dbReference type="Proteomes" id="UP000694941">
    <property type="component" value="Unplaced"/>
</dbReference>
<dbReference type="GeneID" id="106477482"/>
<dbReference type="PANTHER" id="PTHR33964:SF1">
    <property type="entry name" value="RE45066P"/>
    <property type="match status" value="1"/>
</dbReference>
<feature type="non-terminal residue" evidence="2">
    <location>
        <position position="105"/>
    </location>
</feature>
<sequence>YLRYAACFKNVSLNEQKCADKYRTLAELFRKENEGDDDVNKGLRKWCCSYSSFVHCQNNHVAQYCGKQAGIFLRSYMDRMTGPLIHEHCPLYTYGLEACTTNIAA</sequence>
<dbReference type="RefSeq" id="XP_013793494.1">
    <property type="nucleotide sequence ID" value="XM_013938040.1"/>
</dbReference>
<evidence type="ECO:0000313" key="2">
    <source>
        <dbReference type="RefSeq" id="XP_013793494.1"/>
    </source>
</evidence>
<evidence type="ECO:0000313" key="1">
    <source>
        <dbReference type="Proteomes" id="UP000694941"/>
    </source>
</evidence>
<name>A0ABM1C3G2_LIMPO</name>
<feature type="non-terminal residue" evidence="2">
    <location>
        <position position="1"/>
    </location>
</feature>
<accession>A0ABM1C3G2</accession>
<reference evidence="2" key="1">
    <citation type="submission" date="2025-08" db="UniProtKB">
        <authorList>
            <consortium name="RefSeq"/>
        </authorList>
    </citation>
    <scope>IDENTIFICATION</scope>
    <source>
        <tissue evidence="2">Muscle</tissue>
    </source>
</reference>
<protein>
    <submittedName>
        <fullName evidence="2">Uncharacterized protein LOC106477482</fullName>
    </submittedName>
</protein>
<dbReference type="PANTHER" id="PTHR33964">
    <property type="entry name" value="RE45066P-RELATED"/>
    <property type="match status" value="1"/>
</dbReference>
<organism evidence="1 2">
    <name type="scientific">Limulus polyphemus</name>
    <name type="common">Atlantic horseshoe crab</name>
    <dbReference type="NCBI Taxonomy" id="6850"/>
    <lineage>
        <taxon>Eukaryota</taxon>
        <taxon>Metazoa</taxon>
        <taxon>Ecdysozoa</taxon>
        <taxon>Arthropoda</taxon>
        <taxon>Chelicerata</taxon>
        <taxon>Merostomata</taxon>
        <taxon>Xiphosura</taxon>
        <taxon>Limulidae</taxon>
        <taxon>Limulus</taxon>
    </lineage>
</organism>
<gene>
    <name evidence="2" type="primary">LOC106477482</name>
</gene>
<proteinExistence type="predicted"/>
<keyword evidence="1" id="KW-1185">Reference proteome</keyword>